<proteinExistence type="predicted"/>
<dbReference type="Gene3D" id="3.30.1820.10">
    <property type="entry name" value="Lp2179-like"/>
    <property type="match status" value="1"/>
</dbReference>
<dbReference type="OrthoDB" id="2166222at2"/>
<dbReference type="SUPFAM" id="SSF160800">
    <property type="entry name" value="Lp2179-like"/>
    <property type="match status" value="1"/>
</dbReference>
<name>G9WFR9_9LACO</name>
<dbReference type="RefSeq" id="WP_007746351.1">
    <property type="nucleotide sequence ID" value="NZ_CM001398.1"/>
</dbReference>
<dbReference type="STRING" id="336988.NT96_00440"/>
<dbReference type="AlphaFoldDB" id="G9WFR9"/>
<keyword evidence="2" id="KW-1185">Reference proteome</keyword>
<dbReference type="eggNOG" id="ENOG5032U9W">
    <property type="taxonomic scope" value="Bacteria"/>
</dbReference>
<sequence>MAFSETVSVKGDQTYRISPSIKAFTLRDLGFFPNNAGALTKTTLLEPEKGTAGSRKLKLVFAKDVSGFKVSILTANEALNVDIFSNDQDQPLVEQYRYQIQQLIDRNVLETV</sequence>
<gene>
    <name evidence="1" type="ORF">OKIT_1359</name>
</gene>
<evidence type="ECO:0000313" key="2">
    <source>
        <dbReference type="Proteomes" id="UP000004959"/>
    </source>
</evidence>
<protein>
    <recommendedName>
        <fullName evidence="3">Cysteine desulfurase</fullName>
    </recommendedName>
</protein>
<dbReference type="InterPro" id="IPR035942">
    <property type="entry name" value="Lp2179-like_sf"/>
</dbReference>
<dbReference type="HOGENOM" id="CLU_169601_0_0_9"/>
<evidence type="ECO:0008006" key="3">
    <source>
        <dbReference type="Google" id="ProtNLM"/>
    </source>
</evidence>
<evidence type="ECO:0000313" key="1">
    <source>
        <dbReference type="EMBL" id="EHN59442.1"/>
    </source>
</evidence>
<dbReference type="EMBL" id="AFVZ01000001">
    <property type="protein sequence ID" value="EHN59442.1"/>
    <property type="molecule type" value="Genomic_DNA"/>
</dbReference>
<dbReference type="Proteomes" id="UP000004959">
    <property type="component" value="Chromosome"/>
</dbReference>
<organism evidence="1 2">
    <name type="scientific">Oenococcus kitaharae DSM 17330</name>
    <dbReference type="NCBI Taxonomy" id="1045004"/>
    <lineage>
        <taxon>Bacteria</taxon>
        <taxon>Bacillati</taxon>
        <taxon>Bacillota</taxon>
        <taxon>Bacilli</taxon>
        <taxon>Lactobacillales</taxon>
        <taxon>Lactobacillaceae</taxon>
        <taxon>Oenococcus</taxon>
    </lineage>
</organism>
<dbReference type="InterPro" id="IPR014965">
    <property type="entry name" value="Amino_acid_metab_prot_put"/>
</dbReference>
<dbReference type="PATRIC" id="fig|1045004.4.peg.1334"/>
<dbReference type="Pfam" id="PF08866">
    <property type="entry name" value="DUF1831"/>
    <property type="match status" value="1"/>
</dbReference>
<reference evidence="1 2" key="1">
    <citation type="journal article" date="2012" name="PLoS ONE">
        <title>Functional divergence in the genus oenococcus as predicted by genome sequencing of the newly-described species, Oenococcus kitaharae.</title>
        <authorList>
            <person name="Borneman A.R."/>
            <person name="McCarthy J.M."/>
            <person name="Chambers P.J."/>
            <person name="Bartowsky E.J."/>
        </authorList>
    </citation>
    <scope>NUCLEOTIDE SEQUENCE [LARGE SCALE GENOMIC DNA]</scope>
    <source>
        <strain evidence="2">DSM17330</strain>
    </source>
</reference>
<accession>G9WFR9</accession>
<comment type="caution">
    <text evidence="1">The sequence shown here is derived from an EMBL/GenBank/DDBJ whole genome shotgun (WGS) entry which is preliminary data.</text>
</comment>